<dbReference type="GO" id="GO:0015074">
    <property type="term" value="P:DNA integration"/>
    <property type="evidence" value="ECO:0007669"/>
    <property type="project" value="InterPro"/>
</dbReference>
<evidence type="ECO:0000256" key="3">
    <source>
        <dbReference type="ARBA" id="ARBA00023172"/>
    </source>
</evidence>
<dbReference type="PANTHER" id="PTHR30349:SF64">
    <property type="entry name" value="PROPHAGE INTEGRASE INTD-RELATED"/>
    <property type="match status" value="1"/>
</dbReference>
<comment type="similarity">
    <text evidence="1">Belongs to the 'phage' integrase family.</text>
</comment>
<comment type="caution">
    <text evidence="5">The sequence shown here is derived from an EMBL/GenBank/DDBJ whole genome shotgun (WGS) entry which is preliminary data.</text>
</comment>
<sequence length="402" mass="46750">MLNLNRRLNDGTYPLIFQIIHNRRKRIVYTGFHVMINEFDPEKRKVNTGRRMNVKVNREIRRMYRLLSGRIRELESSGEEYSVSDITLDVHQKIKNSFYLLEYIDAQVKWKKEIGKNGIGAAYHSTRQSLFKYLGGRDIRMSQVTPQFVARYIDFLEHEGVGENTVSFYIRNFRTCYNLSVKEGLVTRGRYPFDNIHAAPRRTVKRSLSLEDLSRLSNLSLPENSFLQFARDLFLFSFYTQGMSFVDIAFLKRKHICGEVISYSRHKSKQLIHIGITPQIQRLFNRYGVNGETGDKDSYIFPIINPDGVDKKQVSEYGQYRSALSRVNRALKKVACDLDICIPLTTYVARHTWATLARDNGVPISTISAGLGHTTEDMTHIYLKELDISHLRQINRMMNDLI</sequence>
<dbReference type="InterPro" id="IPR050090">
    <property type="entry name" value="Tyrosine_recombinase_XerCD"/>
</dbReference>
<proteinExistence type="inferred from homology"/>
<dbReference type="InterPro" id="IPR025269">
    <property type="entry name" value="SAM-like_dom"/>
</dbReference>
<dbReference type="InterPro" id="IPR013762">
    <property type="entry name" value="Integrase-like_cat_sf"/>
</dbReference>
<name>A0A853PND8_BACFG</name>
<dbReference type="GO" id="GO:0006310">
    <property type="term" value="P:DNA recombination"/>
    <property type="evidence" value="ECO:0007669"/>
    <property type="project" value="UniProtKB-KW"/>
</dbReference>
<protein>
    <recommendedName>
        <fullName evidence="4">Tyr recombinase domain-containing protein</fullName>
    </recommendedName>
</protein>
<dbReference type="InterPro" id="IPR010998">
    <property type="entry name" value="Integrase_recombinase_N"/>
</dbReference>
<dbReference type="Gene3D" id="1.10.150.130">
    <property type="match status" value="1"/>
</dbReference>
<dbReference type="GO" id="GO:0003677">
    <property type="term" value="F:DNA binding"/>
    <property type="evidence" value="ECO:0007669"/>
    <property type="project" value="UniProtKB-KW"/>
</dbReference>
<keyword evidence="2" id="KW-0238">DNA-binding</keyword>
<dbReference type="Pfam" id="PF00589">
    <property type="entry name" value="Phage_integrase"/>
    <property type="match status" value="1"/>
</dbReference>
<evidence type="ECO:0000313" key="5">
    <source>
        <dbReference type="EMBL" id="OCR28931.1"/>
    </source>
</evidence>
<evidence type="ECO:0000256" key="1">
    <source>
        <dbReference type="ARBA" id="ARBA00008857"/>
    </source>
</evidence>
<dbReference type="InterPro" id="IPR011010">
    <property type="entry name" value="DNA_brk_join_enz"/>
</dbReference>
<dbReference type="CDD" id="cd01185">
    <property type="entry name" value="INTN1_C_like"/>
    <property type="match status" value="1"/>
</dbReference>
<keyword evidence="3" id="KW-0233">DNA recombination</keyword>
<dbReference type="Gene3D" id="1.10.443.10">
    <property type="entry name" value="Intergrase catalytic core"/>
    <property type="match status" value="1"/>
</dbReference>
<dbReference type="AlphaFoldDB" id="A0A853PND8"/>
<dbReference type="SUPFAM" id="SSF56349">
    <property type="entry name" value="DNA breaking-rejoining enzymes"/>
    <property type="match status" value="1"/>
</dbReference>
<evidence type="ECO:0000259" key="4">
    <source>
        <dbReference type="PROSITE" id="PS51898"/>
    </source>
</evidence>
<dbReference type="PANTHER" id="PTHR30349">
    <property type="entry name" value="PHAGE INTEGRASE-RELATED"/>
    <property type="match status" value="1"/>
</dbReference>
<dbReference type="InterPro" id="IPR035386">
    <property type="entry name" value="Arm-DNA-bind_5"/>
</dbReference>
<organism evidence="5 6">
    <name type="scientific">Bacteroides fragilis</name>
    <dbReference type="NCBI Taxonomy" id="817"/>
    <lineage>
        <taxon>Bacteria</taxon>
        <taxon>Pseudomonadati</taxon>
        <taxon>Bacteroidota</taxon>
        <taxon>Bacteroidia</taxon>
        <taxon>Bacteroidales</taxon>
        <taxon>Bacteroidaceae</taxon>
        <taxon>Bacteroides</taxon>
    </lineage>
</organism>
<dbReference type="EMBL" id="LIDT01000036">
    <property type="protein sequence ID" value="OCR28931.1"/>
    <property type="molecule type" value="Genomic_DNA"/>
</dbReference>
<reference evidence="5 6" key="1">
    <citation type="journal article" date="2016" name="PLoS ONE">
        <title>Genomic Diversity of Enterotoxigenic Strains of Bacteroides fragilis.</title>
        <authorList>
            <person name="Pierce J.V."/>
            <person name="Bernstein H.D."/>
        </authorList>
    </citation>
    <scope>NUCLEOTIDE SEQUENCE [LARGE SCALE GENOMIC DNA]</scope>
    <source>
        <strain evidence="5 6">20793-3</strain>
    </source>
</reference>
<evidence type="ECO:0000313" key="6">
    <source>
        <dbReference type="Proteomes" id="UP000093197"/>
    </source>
</evidence>
<dbReference type="Proteomes" id="UP000093197">
    <property type="component" value="Unassembled WGS sequence"/>
</dbReference>
<accession>A0A853PND8</accession>
<dbReference type="Pfam" id="PF13102">
    <property type="entry name" value="Phage_int_SAM_5"/>
    <property type="match status" value="1"/>
</dbReference>
<dbReference type="PROSITE" id="PS51898">
    <property type="entry name" value="TYR_RECOMBINASE"/>
    <property type="match status" value="1"/>
</dbReference>
<feature type="domain" description="Tyr recombinase" evidence="4">
    <location>
        <begin position="203"/>
        <end position="396"/>
    </location>
</feature>
<dbReference type="Pfam" id="PF17293">
    <property type="entry name" value="Arm-DNA-bind_5"/>
    <property type="match status" value="1"/>
</dbReference>
<dbReference type="InterPro" id="IPR002104">
    <property type="entry name" value="Integrase_catalytic"/>
</dbReference>
<gene>
    <name evidence="5" type="ORF">AC094_34780</name>
</gene>
<evidence type="ECO:0000256" key="2">
    <source>
        <dbReference type="ARBA" id="ARBA00023125"/>
    </source>
</evidence>